<dbReference type="OrthoDB" id="9785233at2"/>
<keyword evidence="2" id="KW-1005">Bacterial flagellum biogenesis</keyword>
<comment type="similarity">
    <text evidence="1">Belongs to the FlgD family.</text>
</comment>
<name>A0A1R1L7U4_9MICC</name>
<evidence type="ECO:0000313" key="5">
    <source>
        <dbReference type="Proteomes" id="UP000187085"/>
    </source>
</evidence>
<reference evidence="4 5" key="1">
    <citation type="submission" date="2016-12" db="EMBL/GenBank/DDBJ databases">
        <title>Draft genome of Tersicoccus phoenicis 1P05MA.</title>
        <authorList>
            <person name="Nakajima Y."/>
            <person name="Yoshizawa S."/>
            <person name="Nakamura K."/>
            <person name="Ogura Y."/>
            <person name="Hayashi T."/>
            <person name="Kogure K."/>
        </authorList>
    </citation>
    <scope>NUCLEOTIDE SEQUENCE [LARGE SCALE GENOMIC DNA]</scope>
    <source>
        <strain evidence="4 5">1p05MA</strain>
    </source>
</reference>
<dbReference type="GO" id="GO:0044781">
    <property type="term" value="P:bacterial-type flagellum organization"/>
    <property type="evidence" value="ECO:0007669"/>
    <property type="project" value="UniProtKB-KW"/>
</dbReference>
<protein>
    <recommendedName>
        <fullName evidence="6">Flagellar hook capping protein</fullName>
    </recommendedName>
</protein>
<dbReference type="InterPro" id="IPR005648">
    <property type="entry name" value="FlgD"/>
</dbReference>
<feature type="region of interest" description="Disordered" evidence="3">
    <location>
        <begin position="1"/>
        <end position="26"/>
    </location>
</feature>
<comment type="caution">
    <text evidence="4">The sequence shown here is derived from an EMBL/GenBank/DDBJ whole genome shotgun (WGS) entry which is preliminary data.</text>
</comment>
<evidence type="ECO:0000313" key="4">
    <source>
        <dbReference type="EMBL" id="OMH23519.1"/>
    </source>
</evidence>
<organism evidence="4 5">
    <name type="scientific">Tersicoccus phoenicis</name>
    <dbReference type="NCBI Taxonomy" id="554083"/>
    <lineage>
        <taxon>Bacteria</taxon>
        <taxon>Bacillati</taxon>
        <taxon>Actinomycetota</taxon>
        <taxon>Actinomycetes</taxon>
        <taxon>Micrococcales</taxon>
        <taxon>Micrococcaceae</taxon>
        <taxon>Tersicoccus</taxon>
    </lineage>
</organism>
<accession>A0A1R1L7U4</accession>
<evidence type="ECO:0000256" key="1">
    <source>
        <dbReference type="ARBA" id="ARBA00010577"/>
    </source>
</evidence>
<proteinExistence type="inferred from homology"/>
<dbReference type="EMBL" id="MRDE01000072">
    <property type="protein sequence ID" value="OMH23519.1"/>
    <property type="molecule type" value="Genomic_DNA"/>
</dbReference>
<dbReference type="Proteomes" id="UP000187085">
    <property type="component" value="Unassembled WGS sequence"/>
</dbReference>
<evidence type="ECO:0000256" key="3">
    <source>
        <dbReference type="SAM" id="MobiDB-lite"/>
    </source>
</evidence>
<dbReference type="Pfam" id="PF03963">
    <property type="entry name" value="FlgD"/>
    <property type="match status" value="1"/>
</dbReference>
<gene>
    <name evidence="4" type="ORF">BKD30_11320</name>
</gene>
<dbReference type="RefSeq" id="WP_076704736.1">
    <property type="nucleotide sequence ID" value="NZ_MRDE01000072.1"/>
</dbReference>
<dbReference type="AlphaFoldDB" id="A0A1R1L7U4"/>
<keyword evidence="5" id="KW-1185">Reference proteome</keyword>
<evidence type="ECO:0008006" key="6">
    <source>
        <dbReference type="Google" id="ProtNLM"/>
    </source>
</evidence>
<dbReference type="STRING" id="554083.BKD30_11320"/>
<evidence type="ECO:0000256" key="2">
    <source>
        <dbReference type="ARBA" id="ARBA00022795"/>
    </source>
</evidence>
<sequence>MPIDSVTGTGGATGATTTTATPRTPVQTMGSEVFMSLLVTQLKNQDPSSPMDTGQMINQTTQLSMMEKLTQLAEDTTTARDTQVRAASAALVGASVSYRAADGTTTTGIVDGVTYAGSDTQKGADPTLTIGGTRVRYADVLGVGR</sequence>